<feature type="compositionally biased region" description="Basic and acidic residues" evidence="7">
    <location>
        <begin position="199"/>
        <end position="210"/>
    </location>
</feature>
<comment type="subcellular location">
    <subcellularLocation>
        <location evidence="1">Cytoplasm</location>
    </subcellularLocation>
</comment>
<evidence type="ECO:0000256" key="7">
    <source>
        <dbReference type="SAM" id="MobiDB-lite"/>
    </source>
</evidence>
<dbReference type="Proteomes" id="UP001605036">
    <property type="component" value="Unassembled WGS sequence"/>
</dbReference>
<protein>
    <recommendedName>
        <fullName evidence="8">tRNA-binding domain-containing protein</fullName>
    </recommendedName>
</protein>
<dbReference type="Pfam" id="PF01588">
    <property type="entry name" value="tRNA_bind"/>
    <property type="match status" value="1"/>
</dbReference>
<dbReference type="Gene3D" id="1.20.1050.130">
    <property type="match status" value="1"/>
</dbReference>
<dbReference type="EMBL" id="JBHFFA010000001">
    <property type="protein sequence ID" value="KAL2653178.1"/>
    <property type="molecule type" value="Genomic_DNA"/>
</dbReference>
<keyword evidence="4 6" id="KW-0694">RNA-binding</keyword>
<proteinExistence type="predicted"/>
<keyword evidence="5" id="KW-0648">Protein biosynthesis</keyword>
<dbReference type="Gene3D" id="2.40.50.140">
    <property type="entry name" value="Nucleic acid-binding proteins"/>
    <property type="match status" value="1"/>
</dbReference>
<dbReference type="SUPFAM" id="SSF50249">
    <property type="entry name" value="Nucleic acid-binding proteins"/>
    <property type="match status" value="1"/>
</dbReference>
<feature type="region of interest" description="Disordered" evidence="7">
    <location>
        <begin position="159"/>
        <end position="248"/>
    </location>
</feature>
<sequence>MGLTGKGISFIATFISRNCPGATQFSLDAAEGRGGVTEVCKSLIDAAGPNASHTLLGECDEVRSQNEEWLTFANTIHTDDKLKSTYLRTLDTYLVSRSVFVGVGTSTGIADVALFVSIHDQVAALPKEELKSYPNLIRWIDYVQHKDDQSQAYEWIPVERPTFNPPIPSSEPDMKKMAAAPQVSSEKEKNSTATSALTAEDKSNKKEVSQKAKASVSSDVEKKIDAKDVSKKDKKVADEPKEKKESAPLQKDTVGFDILDIRVGIIETVKKHPSADALYVEEINIGEGSARQVVSGLAKYFTEEQMLNRRVLVLANVKPSKLRDVMSAGLVLCASNEDHTQCEPVLPPEGASIGERVIVSGFEGKPEPQLNPKKKQWDKLYPDLHTDESGVACYQGKPLTTAAGVCTSSITKGSIK</sequence>
<evidence type="ECO:0000256" key="3">
    <source>
        <dbReference type="ARBA" id="ARBA00022555"/>
    </source>
</evidence>
<accession>A0ABD1ZP77</accession>
<evidence type="ECO:0000313" key="9">
    <source>
        <dbReference type="EMBL" id="KAL2653178.1"/>
    </source>
</evidence>
<dbReference type="CDD" id="cd02799">
    <property type="entry name" value="tRNA_bind_EMAP-II_like"/>
    <property type="match status" value="1"/>
</dbReference>
<dbReference type="GO" id="GO:0000049">
    <property type="term" value="F:tRNA binding"/>
    <property type="evidence" value="ECO:0007669"/>
    <property type="project" value="UniProtKB-UniRule"/>
</dbReference>
<evidence type="ECO:0000256" key="4">
    <source>
        <dbReference type="ARBA" id="ARBA00022884"/>
    </source>
</evidence>
<evidence type="ECO:0000259" key="8">
    <source>
        <dbReference type="PROSITE" id="PS50886"/>
    </source>
</evidence>
<keyword evidence="10" id="KW-1185">Reference proteome</keyword>
<reference evidence="9 10" key="1">
    <citation type="submission" date="2024-09" db="EMBL/GenBank/DDBJ databases">
        <title>Chromosome-scale assembly of Riccia fluitans.</title>
        <authorList>
            <person name="Paukszto L."/>
            <person name="Sawicki J."/>
            <person name="Karawczyk K."/>
            <person name="Piernik-Szablinska J."/>
            <person name="Szczecinska M."/>
            <person name="Mazdziarz M."/>
        </authorList>
    </citation>
    <scope>NUCLEOTIDE SEQUENCE [LARGE SCALE GENOMIC DNA]</scope>
    <source>
        <strain evidence="9">Rf_01</strain>
        <tissue evidence="9">Aerial parts of the thallus</tissue>
    </source>
</reference>
<dbReference type="GO" id="GO:0006412">
    <property type="term" value="P:translation"/>
    <property type="evidence" value="ECO:0007669"/>
    <property type="project" value="UniProtKB-KW"/>
</dbReference>
<organism evidence="9 10">
    <name type="scientific">Riccia fluitans</name>
    <dbReference type="NCBI Taxonomy" id="41844"/>
    <lineage>
        <taxon>Eukaryota</taxon>
        <taxon>Viridiplantae</taxon>
        <taxon>Streptophyta</taxon>
        <taxon>Embryophyta</taxon>
        <taxon>Marchantiophyta</taxon>
        <taxon>Marchantiopsida</taxon>
        <taxon>Marchantiidae</taxon>
        <taxon>Marchantiales</taxon>
        <taxon>Ricciaceae</taxon>
        <taxon>Riccia</taxon>
    </lineage>
</organism>
<name>A0ABD1ZP77_9MARC</name>
<keyword evidence="3 6" id="KW-0820">tRNA-binding</keyword>
<keyword evidence="2" id="KW-0963">Cytoplasm</keyword>
<evidence type="ECO:0000256" key="2">
    <source>
        <dbReference type="ARBA" id="ARBA00022490"/>
    </source>
</evidence>
<dbReference type="InterPro" id="IPR036282">
    <property type="entry name" value="Glutathione-S-Trfase_C_sf"/>
</dbReference>
<gene>
    <name evidence="9" type="ORF">R1flu_021306</name>
</gene>
<dbReference type="PROSITE" id="PS50886">
    <property type="entry name" value="TRBD"/>
    <property type="match status" value="1"/>
</dbReference>
<dbReference type="InterPro" id="IPR002547">
    <property type="entry name" value="tRNA-bd_dom"/>
</dbReference>
<evidence type="ECO:0000256" key="6">
    <source>
        <dbReference type="PROSITE-ProRule" id="PRU00209"/>
    </source>
</evidence>
<evidence type="ECO:0000256" key="1">
    <source>
        <dbReference type="ARBA" id="ARBA00004496"/>
    </source>
</evidence>
<evidence type="ECO:0000313" key="10">
    <source>
        <dbReference type="Proteomes" id="UP001605036"/>
    </source>
</evidence>
<feature type="compositionally biased region" description="Basic and acidic residues" evidence="7">
    <location>
        <begin position="219"/>
        <end position="246"/>
    </location>
</feature>
<dbReference type="PANTHER" id="PTHR11586:SF33">
    <property type="entry name" value="AMINOACYL TRNA SYNTHASE COMPLEX-INTERACTING MULTIFUNCTIONAL PROTEIN 1"/>
    <property type="match status" value="1"/>
</dbReference>
<dbReference type="InterPro" id="IPR012340">
    <property type="entry name" value="NA-bd_OB-fold"/>
</dbReference>
<evidence type="ECO:0000256" key="5">
    <source>
        <dbReference type="ARBA" id="ARBA00022917"/>
    </source>
</evidence>
<dbReference type="CDD" id="cd10289">
    <property type="entry name" value="GST_C_AaRS_like"/>
    <property type="match status" value="1"/>
</dbReference>
<dbReference type="FunFam" id="2.40.50.140:FF:000047">
    <property type="entry name" value="tyrosine--tRNA ligase, cytoplasmic isoform X2"/>
    <property type="match status" value="1"/>
</dbReference>
<dbReference type="GO" id="GO:0005737">
    <property type="term" value="C:cytoplasm"/>
    <property type="evidence" value="ECO:0007669"/>
    <property type="project" value="UniProtKB-SubCell"/>
</dbReference>
<feature type="domain" description="TRNA-binding" evidence="8">
    <location>
        <begin position="255"/>
        <end position="358"/>
    </location>
</feature>
<dbReference type="AlphaFoldDB" id="A0ABD1ZP77"/>
<comment type="caution">
    <text evidence="9">The sequence shown here is derived from an EMBL/GenBank/DDBJ whole genome shotgun (WGS) entry which is preliminary data.</text>
</comment>
<dbReference type="SUPFAM" id="SSF47616">
    <property type="entry name" value="GST C-terminal domain-like"/>
    <property type="match status" value="1"/>
</dbReference>
<dbReference type="InterPro" id="IPR051270">
    <property type="entry name" value="Tyrosine-tRNA_ligase_regulator"/>
</dbReference>
<dbReference type="PANTHER" id="PTHR11586">
    <property type="entry name" value="TRNA-AMINOACYLATION COFACTOR ARC1 FAMILY MEMBER"/>
    <property type="match status" value="1"/>
</dbReference>